<dbReference type="AlphaFoldDB" id="A0AAD7I4L3"/>
<proteinExistence type="predicted"/>
<keyword evidence="2" id="KW-1185">Reference proteome</keyword>
<accession>A0AAD7I4L3</accession>
<organism evidence="1 2">
    <name type="scientific">Mycena maculata</name>
    <dbReference type="NCBI Taxonomy" id="230809"/>
    <lineage>
        <taxon>Eukaryota</taxon>
        <taxon>Fungi</taxon>
        <taxon>Dikarya</taxon>
        <taxon>Basidiomycota</taxon>
        <taxon>Agaricomycotina</taxon>
        <taxon>Agaricomycetes</taxon>
        <taxon>Agaricomycetidae</taxon>
        <taxon>Agaricales</taxon>
        <taxon>Marasmiineae</taxon>
        <taxon>Mycenaceae</taxon>
        <taxon>Mycena</taxon>
    </lineage>
</organism>
<protein>
    <submittedName>
        <fullName evidence="1">Uncharacterized protein</fullName>
    </submittedName>
</protein>
<gene>
    <name evidence="1" type="ORF">DFH07DRAFT_780447</name>
</gene>
<sequence>MPLPAKPTTPRFCGRSSALGPFFYERLAKNNVTDPVAQCEEVLHLPALKEELVCCCVRKGAKGILPAHQLHPIVHPHILMDKGLEWLPHTSTQLVRLPAISASARSSLKGTGKTMSWNTVGKRLKGCETVMDTELAPEDLEAYMKRWALKWHYFQETFPETLQYDVDGMGRDEMHTHIIWLEGEFTQISDEILCLQEHAVCDSSWWKMTRLIYPSQTNYKILAGSLFVTNLIQDCQSDLVSVLTTSKTNGNNSTLMEEEHVALGNQVGQPAAESCGKDAYVCPEMHQQDDHVEVNIGCAVEIQDVTSDRFPVITSPHLVTMDQDPWIVQQLGISSGAIRTSKYRGFEPQLSCSFGGF</sequence>
<name>A0AAD7I4L3_9AGAR</name>
<dbReference type="EMBL" id="JARJLG010000164">
    <property type="protein sequence ID" value="KAJ7734020.1"/>
    <property type="molecule type" value="Genomic_DNA"/>
</dbReference>
<reference evidence="1" key="1">
    <citation type="submission" date="2023-03" db="EMBL/GenBank/DDBJ databases">
        <title>Massive genome expansion in bonnet fungi (Mycena s.s.) driven by repeated elements and novel gene families across ecological guilds.</title>
        <authorList>
            <consortium name="Lawrence Berkeley National Laboratory"/>
            <person name="Harder C.B."/>
            <person name="Miyauchi S."/>
            <person name="Viragh M."/>
            <person name="Kuo A."/>
            <person name="Thoen E."/>
            <person name="Andreopoulos B."/>
            <person name="Lu D."/>
            <person name="Skrede I."/>
            <person name="Drula E."/>
            <person name="Henrissat B."/>
            <person name="Morin E."/>
            <person name="Kohler A."/>
            <person name="Barry K."/>
            <person name="LaButti K."/>
            <person name="Morin E."/>
            <person name="Salamov A."/>
            <person name="Lipzen A."/>
            <person name="Mereny Z."/>
            <person name="Hegedus B."/>
            <person name="Baldrian P."/>
            <person name="Stursova M."/>
            <person name="Weitz H."/>
            <person name="Taylor A."/>
            <person name="Grigoriev I.V."/>
            <person name="Nagy L.G."/>
            <person name="Martin F."/>
            <person name="Kauserud H."/>
        </authorList>
    </citation>
    <scope>NUCLEOTIDE SEQUENCE</scope>
    <source>
        <strain evidence="1">CBHHK188m</strain>
    </source>
</reference>
<evidence type="ECO:0000313" key="2">
    <source>
        <dbReference type="Proteomes" id="UP001215280"/>
    </source>
</evidence>
<comment type="caution">
    <text evidence="1">The sequence shown here is derived from an EMBL/GenBank/DDBJ whole genome shotgun (WGS) entry which is preliminary data.</text>
</comment>
<dbReference type="Proteomes" id="UP001215280">
    <property type="component" value="Unassembled WGS sequence"/>
</dbReference>
<evidence type="ECO:0000313" key="1">
    <source>
        <dbReference type="EMBL" id="KAJ7734020.1"/>
    </source>
</evidence>